<dbReference type="SUPFAM" id="SSF89733">
    <property type="entry name" value="L-sulfolactate dehydrogenase-like"/>
    <property type="match status" value="1"/>
</dbReference>
<name>A0AA36H9V0_CYLNA</name>
<dbReference type="InterPro" id="IPR036111">
    <property type="entry name" value="Mal/L-sulfo/L-lacto_DH-like_sf"/>
</dbReference>
<dbReference type="Proteomes" id="UP001176961">
    <property type="component" value="Unassembled WGS sequence"/>
</dbReference>
<dbReference type="PANTHER" id="PTHR11091">
    <property type="entry name" value="OXIDOREDUCTASE-RELATED"/>
    <property type="match status" value="1"/>
</dbReference>
<organism evidence="3 4">
    <name type="scientific">Cylicocyclus nassatus</name>
    <name type="common">Nematode worm</name>
    <dbReference type="NCBI Taxonomy" id="53992"/>
    <lineage>
        <taxon>Eukaryota</taxon>
        <taxon>Metazoa</taxon>
        <taxon>Ecdysozoa</taxon>
        <taxon>Nematoda</taxon>
        <taxon>Chromadorea</taxon>
        <taxon>Rhabditida</taxon>
        <taxon>Rhabditina</taxon>
        <taxon>Rhabditomorpha</taxon>
        <taxon>Strongyloidea</taxon>
        <taxon>Strongylidae</taxon>
        <taxon>Cylicocyclus</taxon>
    </lineage>
</organism>
<sequence>MSRPSIKLLTCSWVRCRWIRAAHIPTSVKPGEKIVAKKEMLRFMKECLMSVGVVESHARQLAEVAVEADIRGHYSHGLNRLGMYINDVEGKACNVDGNPKILKERSACAWVDGNNLLGPVVGNFCMDLATKKAKEAGVGWVVAKGSNHYGIAGWYAMKAMQRGVIGITMTNTYPVTYPTRAAQPAIGTNPMAIGANGTSDDSYLLDMATTTVALGKFEIAKRRCEKVPATWGVAKGGKPTTDPDKVLSGGGLLPLGGNEITGGYKGYDVCCAVELLCGILGGALWGPNIRNMYESRAADLGQCFIAIDPEAFAPGFHDRLQEFINALRGLKKENERLKVEVAGDPEKKHEKLVAHIGGIPYHPNQIENAAKIAERLKVKKVHVLKEIFANYDDCSM</sequence>
<evidence type="ECO:0000256" key="2">
    <source>
        <dbReference type="ARBA" id="ARBA00023002"/>
    </source>
</evidence>
<evidence type="ECO:0000313" key="4">
    <source>
        <dbReference type="Proteomes" id="UP001176961"/>
    </source>
</evidence>
<dbReference type="Gene3D" id="1.10.1530.10">
    <property type="match status" value="1"/>
</dbReference>
<dbReference type="Gene3D" id="3.30.1370.60">
    <property type="entry name" value="Hypothetical oxidoreductase yiak, domain 2"/>
    <property type="match status" value="1"/>
</dbReference>
<proteinExistence type="inferred from homology"/>
<protein>
    <recommendedName>
        <fullName evidence="5">Malate dehydrogenase</fullName>
    </recommendedName>
</protein>
<dbReference type="InterPro" id="IPR003767">
    <property type="entry name" value="Malate/L-lactate_DH-like"/>
</dbReference>
<keyword evidence="2" id="KW-0560">Oxidoreductase</keyword>
<comment type="similarity">
    <text evidence="1">Belongs to the LDH2/MDH2 oxidoreductase family.</text>
</comment>
<comment type="caution">
    <text evidence="3">The sequence shown here is derived from an EMBL/GenBank/DDBJ whole genome shotgun (WGS) entry which is preliminary data.</text>
</comment>
<evidence type="ECO:0000256" key="1">
    <source>
        <dbReference type="ARBA" id="ARBA00006056"/>
    </source>
</evidence>
<dbReference type="GO" id="GO:0016491">
    <property type="term" value="F:oxidoreductase activity"/>
    <property type="evidence" value="ECO:0007669"/>
    <property type="project" value="UniProtKB-KW"/>
</dbReference>
<dbReference type="PANTHER" id="PTHR11091:SF0">
    <property type="entry name" value="MALATE DEHYDROGENASE"/>
    <property type="match status" value="1"/>
</dbReference>
<dbReference type="InterPro" id="IPR043144">
    <property type="entry name" value="Mal/L-sulf/L-lact_DH-like_ah"/>
</dbReference>
<evidence type="ECO:0000313" key="3">
    <source>
        <dbReference type="EMBL" id="CAJ0606431.1"/>
    </source>
</evidence>
<evidence type="ECO:0008006" key="5">
    <source>
        <dbReference type="Google" id="ProtNLM"/>
    </source>
</evidence>
<accession>A0AA36H9V0</accession>
<dbReference type="Pfam" id="PF02615">
    <property type="entry name" value="Ldh_2"/>
    <property type="match status" value="1"/>
</dbReference>
<dbReference type="AlphaFoldDB" id="A0AA36H9V0"/>
<gene>
    <name evidence="3" type="ORF">CYNAS_LOCUS18414</name>
</gene>
<reference evidence="3" key="1">
    <citation type="submission" date="2023-07" db="EMBL/GenBank/DDBJ databases">
        <authorList>
            <consortium name="CYATHOMIX"/>
        </authorList>
    </citation>
    <scope>NUCLEOTIDE SEQUENCE</scope>
    <source>
        <strain evidence="3">N/A</strain>
    </source>
</reference>
<dbReference type="InterPro" id="IPR043143">
    <property type="entry name" value="Mal/L-sulf/L-lact_DH-like_NADP"/>
</dbReference>
<keyword evidence="4" id="KW-1185">Reference proteome</keyword>
<dbReference type="EMBL" id="CATQJL010000316">
    <property type="protein sequence ID" value="CAJ0606431.1"/>
    <property type="molecule type" value="Genomic_DNA"/>
</dbReference>